<sequence>MEINVEQFPAEVDAIVTEAISLSGYIKVVLAIIRLCAFGLRCIFFKARDWIKANEYKPPPQYDTPKHVTGNKPWVTGKISSRSAKLSDV</sequence>
<reference evidence="3" key="1">
    <citation type="submission" date="2016-11" db="UniProtKB">
        <authorList>
            <consortium name="WormBaseParasite"/>
        </authorList>
    </citation>
    <scope>IDENTIFICATION</scope>
</reference>
<keyword evidence="1" id="KW-0472">Membrane</keyword>
<keyword evidence="1" id="KW-1133">Transmembrane helix</keyword>
<dbReference type="Proteomes" id="UP000095283">
    <property type="component" value="Unplaced"/>
</dbReference>
<organism evidence="2 3">
    <name type="scientific">Heterorhabditis bacteriophora</name>
    <name type="common">Entomopathogenic nematode worm</name>
    <dbReference type="NCBI Taxonomy" id="37862"/>
    <lineage>
        <taxon>Eukaryota</taxon>
        <taxon>Metazoa</taxon>
        <taxon>Ecdysozoa</taxon>
        <taxon>Nematoda</taxon>
        <taxon>Chromadorea</taxon>
        <taxon>Rhabditida</taxon>
        <taxon>Rhabditina</taxon>
        <taxon>Rhabditomorpha</taxon>
        <taxon>Strongyloidea</taxon>
        <taxon>Heterorhabditidae</taxon>
        <taxon>Heterorhabditis</taxon>
    </lineage>
</organism>
<proteinExistence type="predicted"/>
<keyword evidence="1" id="KW-0812">Transmembrane</keyword>
<evidence type="ECO:0000256" key="1">
    <source>
        <dbReference type="SAM" id="Phobius"/>
    </source>
</evidence>
<keyword evidence="2" id="KW-1185">Reference proteome</keyword>
<evidence type="ECO:0000313" key="3">
    <source>
        <dbReference type="WBParaSite" id="Hba_08315"/>
    </source>
</evidence>
<dbReference type="AlphaFoldDB" id="A0A1I7WSZ9"/>
<accession>A0A1I7WSZ9</accession>
<evidence type="ECO:0000313" key="2">
    <source>
        <dbReference type="Proteomes" id="UP000095283"/>
    </source>
</evidence>
<dbReference type="WBParaSite" id="Hba_08315">
    <property type="protein sequence ID" value="Hba_08315"/>
    <property type="gene ID" value="Hba_08315"/>
</dbReference>
<protein>
    <submittedName>
        <fullName evidence="3">Movement protein</fullName>
    </submittedName>
</protein>
<feature type="transmembrane region" description="Helical" evidence="1">
    <location>
        <begin position="25"/>
        <end position="44"/>
    </location>
</feature>
<name>A0A1I7WSZ9_HETBA</name>